<accession>A0AB38XQU6</accession>
<dbReference type="KEGG" id="wne:PIG85_03055"/>
<dbReference type="AlphaFoldDB" id="A0AB38XQU6"/>
<dbReference type="PANTHER" id="PTHR36849">
    <property type="entry name" value="CYTOPLASMIC PROTEIN-RELATED"/>
    <property type="match status" value="1"/>
</dbReference>
<sequence>MSIRIKRVYEDASPEDGYRVLVDRLWPRGVRKDALKMDEWAKDVTPTSSLRKDWHSGRITDTGFAANYHAELDGNPKLAELAQKASRGALTLLVATRNVATSHAHVLAKAIQDCI</sequence>
<reference evidence="1" key="1">
    <citation type="submission" date="2023-01" db="EMBL/GenBank/DDBJ databases">
        <title>Comparative Genomic Analysis of the Clinically-Derived Winkia Strain NY0527 Provides Evidence into the Taxonomic Reassignment of Winkia neuii and Characterizes Their Virulence Traits.</title>
        <authorList>
            <person name="Cai X."/>
            <person name="Peng Y."/>
            <person name="Li M."/>
            <person name="Qiu Y."/>
            <person name="Wang Y."/>
            <person name="Xu L."/>
            <person name="Hou Q."/>
        </authorList>
    </citation>
    <scope>NUCLEOTIDE SEQUENCE</scope>
    <source>
        <strain evidence="1">NY0527</strain>
    </source>
</reference>
<evidence type="ECO:0000313" key="1">
    <source>
        <dbReference type="EMBL" id="WCE46640.1"/>
    </source>
</evidence>
<name>A0AB38XQU6_9ACTO</name>
<dbReference type="InterPro" id="IPR052552">
    <property type="entry name" value="YeaO-like"/>
</dbReference>
<dbReference type="RefSeq" id="WP_004805788.1">
    <property type="nucleotide sequence ID" value="NZ_CP116394.1"/>
</dbReference>
<dbReference type="PANTHER" id="PTHR36849:SF1">
    <property type="entry name" value="CYTOPLASMIC PROTEIN"/>
    <property type="match status" value="1"/>
</dbReference>
<dbReference type="EMBL" id="CP116394">
    <property type="protein sequence ID" value="WCE46640.1"/>
    <property type="molecule type" value="Genomic_DNA"/>
</dbReference>
<evidence type="ECO:0000313" key="2">
    <source>
        <dbReference type="Proteomes" id="UP001211044"/>
    </source>
</evidence>
<protein>
    <submittedName>
        <fullName evidence="1">DUF488 family protein</fullName>
    </submittedName>
</protein>
<dbReference type="Proteomes" id="UP001211044">
    <property type="component" value="Chromosome"/>
</dbReference>
<dbReference type="Pfam" id="PF22752">
    <property type="entry name" value="DUF488-N3i"/>
    <property type="match status" value="1"/>
</dbReference>
<gene>
    <name evidence="1" type="ORF">PIG85_03055</name>
</gene>
<organism evidence="1 2">
    <name type="scientific">Winkia neuii subsp. anitrata</name>
    <dbReference type="NCBI Taxonomy" id="29318"/>
    <lineage>
        <taxon>Bacteria</taxon>
        <taxon>Bacillati</taxon>
        <taxon>Actinomycetota</taxon>
        <taxon>Actinomycetes</taxon>
        <taxon>Actinomycetales</taxon>
        <taxon>Actinomycetaceae</taxon>
        <taxon>Winkia</taxon>
    </lineage>
</organism>
<proteinExistence type="predicted"/>